<dbReference type="PANTHER" id="PTHR42912">
    <property type="entry name" value="METHYLTRANSFERASE"/>
    <property type="match status" value="1"/>
</dbReference>
<reference evidence="3" key="1">
    <citation type="journal article" date="2019" name="Int. J. Syst. Evol. Microbiol.">
        <title>The Global Catalogue of Microorganisms (GCM) 10K type strain sequencing project: providing services to taxonomists for standard genome sequencing and annotation.</title>
        <authorList>
            <consortium name="The Broad Institute Genomics Platform"/>
            <consortium name="The Broad Institute Genome Sequencing Center for Infectious Disease"/>
            <person name="Wu L."/>
            <person name="Ma J."/>
        </authorList>
    </citation>
    <scope>NUCLEOTIDE SEQUENCE [LARGE SCALE GENOMIC DNA]</scope>
    <source>
        <strain evidence="3">JCM 12607</strain>
    </source>
</reference>
<dbReference type="EC" id="2.1.1.-" evidence="2"/>
<dbReference type="Pfam" id="PF08241">
    <property type="entry name" value="Methyltransf_11"/>
    <property type="match status" value="1"/>
</dbReference>
<keyword evidence="3" id="KW-1185">Reference proteome</keyword>
<dbReference type="GO" id="GO:0032259">
    <property type="term" value="P:methylation"/>
    <property type="evidence" value="ECO:0007669"/>
    <property type="project" value="UniProtKB-KW"/>
</dbReference>
<name>A0ABW2WWN9_9ACTN</name>
<evidence type="ECO:0000259" key="1">
    <source>
        <dbReference type="Pfam" id="PF08241"/>
    </source>
</evidence>
<keyword evidence="2" id="KW-0489">Methyltransferase</keyword>
<gene>
    <name evidence="2" type="ORF">ACFQ2K_23225</name>
</gene>
<dbReference type="PANTHER" id="PTHR42912:SF93">
    <property type="entry name" value="N6-ADENOSINE-METHYLTRANSFERASE TMT1A"/>
    <property type="match status" value="1"/>
</dbReference>
<dbReference type="InterPro" id="IPR050508">
    <property type="entry name" value="Methyltransf_Superfamily"/>
</dbReference>
<dbReference type="CDD" id="cd02440">
    <property type="entry name" value="AdoMet_MTases"/>
    <property type="match status" value="1"/>
</dbReference>
<proteinExistence type="predicted"/>
<comment type="caution">
    <text evidence="2">The sequence shown here is derived from an EMBL/GenBank/DDBJ whole genome shotgun (WGS) entry which is preliminary data.</text>
</comment>
<sequence length="194" mass="20687">MNTDHAELCASPEWAAHLHDEVLPLAVARADLGKELLEVGPGPGAATEWLRTKVDRLVAVEIEAEAASLLADRFSGTNVEVHRGSGTALEFADDSFDSAASFTMLHHVPTTALQNTLLAEILRVLRPGGVLVGADSLPSQSLHAFHKGDIYNPVEPAALLVRLQTLGYVDITLCVGSRLTFSAHKPPAQDERAA</sequence>
<keyword evidence="2" id="KW-0808">Transferase</keyword>
<feature type="domain" description="Methyltransferase type 11" evidence="1">
    <location>
        <begin position="37"/>
        <end position="132"/>
    </location>
</feature>
<organism evidence="2 3">
    <name type="scientific">Streptomyces sanglieri</name>
    <dbReference type="NCBI Taxonomy" id="193460"/>
    <lineage>
        <taxon>Bacteria</taxon>
        <taxon>Bacillati</taxon>
        <taxon>Actinomycetota</taxon>
        <taxon>Actinomycetes</taxon>
        <taxon>Kitasatosporales</taxon>
        <taxon>Streptomycetaceae</taxon>
        <taxon>Streptomyces</taxon>
    </lineage>
</organism>
<dbReference type="Proteomes" id="UP001596915">
    <property type="component" value="Unassembled WGS sequence"/>
</dbReference>
<accession>A0ABW2WWN9</accession>
<dbReference type="SUPFAM" id="SSF53335">
    <property type="entry name" value="S-adenosyl-L-methionine-dependent methyltransferases"/>
    <property type="match status" value="1"/>
</dbReference>
<dbReference type="InterPro" id="IPR013216">
    <property type="entry name" value="Methyltransf_11"/>
</dbReference>
<evidence type="ECO:0000313" key="2">
    <source>
        <dbReference type="EMBL" id="MFD0625228.1"/>
    </source>
</evidence>
<protein>
    <submittedName>
        <fullName evidence="2">Class I SAM-dependent methyltransferase</fullName>
        <ecNumber evidence="2">2.1.1.-</ecNumber>
    </submittedName>
</protein>
<dbReference type="EMBL" id="JBHTGL010000008">
    <property type="protein sequence ID" value="MFD0625228.1"/>
    <property type="molecule type" value="Genomic_DNA"/>
</dbReference>
<dbReference type="GO" id="GO:0008168">
    <property type="term" value="F:methyltransferase activity"/>
    <property type="evidence" value="ECO:0007669"/>
    <property type="project" value="UniProtKB-KW"/>
</dbReference>
<dbReference type="InterPro" id="IPR029063">
    <property type="entry name" value="SAM-dependent_MTases_sf"/>
</dbReference>
<dbReference type="Gene3D" id="3.40.50.150">
    <property type="entry name" value="Vaccinia Virus protein VP39"/>
    <property type="match status" value="1"/>
</dbReference>
<evidence type="ECO:0000313" key="3">
    <source>
        <dbReference type="Proteomes" id="UP001596915"/>
    </source>
</evidence>